<sequence length="59" mass="6529">MPYCCPGRNPQPAKCLISHYVLRHCCVSAQSGKMTISLGFCSEMLQLRNSGIIPLLTFI</sequence>
<dbReference type="Proteomes" id="UP000426772">
    <property type="component" value="Unassembled WGS sequence"/>
</dbReference>
<dbReference type="EMBL" id="RCNL01000001">
    <property type="protein sequence ID" value="TXL80874.1"/>
    <property type="molecule type" value="Genomic_DNA"/>
</dbReference>
<evidence type="ECO:0000313" key="2">
    <source>
        <dbReference type="Proteomes" id="UP000426772"/>
    </source>
</evidence>
<reference evidence="1 2" key="1">
    <citation type="submission" date="2018-10" db="EMBL/GenBank/DDBJ databases">
        <title>Draft genome sequence of Pantoea vagans isolated from corpses of the sugarcane aphid Melanaphis sacchari Zehntner.</title>
        <authorList>
            <person name="Toledo E."/>
            <person name="Pena G."/>
            <person name="Lozano L."/>
        </authorList>
    </citation>
    <scope>NUCLEOTIDE SEQUENCE [LARGE SCALE GENOMIC DNA]</scope>
    <source>
        <strain evidence="1 2">ET-90</strain>
    </source>
</reference>
<comment type="caution">
    <text evidence="1">The sequence shown here is derived from an EMBL/GenBank/DDBJ whole genome shotgun (WGS) entry which is preliminary data.</text>
</comment>
<name>A0ABY3LKZ4_9GAMM</name>
<proteinExistence type="predicted"/>
<keyword evidence="2" id="KW-1185">Reference proteome</keyword>
<evidence type="ECO:0000313" key="1">
    <source>
        <dbReference type="EMBL" id="TXL80874.1"/>
    </source>
</evidence>
<organism evidence="1 2">
    <name type="scientific">Pantoea vagans</name>
    <dbReference type="NCBI Taxonomy" id="470934"/>
    <lineage>
        <taxon>Bacteria</taxon>
        <taxon>Pseudomonadati</taxon>
        <taxon>Pseudomonadota</taxon>
        <taxon>Gammaproteobacteria</taxon>
        <taxon>Enterobacterales</taxon>
        <taxon>Erwiniaceae</taxon>
        <taxon>Pantoea</taxon>
    </lineage>
</organism>
<protein>
    <submittedName>
        <fullName evidence="1">DUF2655 domain-containing protein</fullName>
    </submittedName>
</protein>
<gene>
    <name evidence="1" type="ORF">D9O29_01870</name>
</gene>
<accession>A0ABY3LKZ4</accession>